<organism evidence="2">
    <name type="scientific">Ixodes ricinus</name>
    <name type="common">Common tick</name>
    <name type="synonym">Acarus ricinus</name>
    <dbReference type="NCBI Taxonomy" id="34613"/>
    <lineage>
        <taxon>Eukaryota</taxon>
        <taxon>Metazoa</taxon>
        <taxon>Ecdysozoa</taxon>
        <taxon>Arthropoda</taxon>
        <taxon>Chelicerata</taxon>
        <taxon>Arachnida</taxon>
        <taxon>Acari</taxon>
        <taxon>Parasitiformes</taxon>
        <taxon>Ixodida</taxon>
        <taxon>Ixodoidea</taxon>
        <taxon>Ixodidae</taxon>
        <taxon>Ixodinae</taxon>
        <taxon>Ixodes</taxon>
    </lineage>
</organism>
<dbReference type="InterPro" id="IPR012674">
    <property type="entry name" value="Calycin"/>
</dbReference>
<evidence type="ECO:0000313" key="2">
    <source>
        <dbReference type="EMBL" id="JAB68732.1"/>
    </source>
</evidence>
<dbReference type="GO" id="GO:0043176">
    <property type="term" value="F:amine binding"/>
    <property type="evidence" value="ECO:0007669"/>
    <property type="project" value="InterPro"/>
</dbReference>
<dbReference type="PROSITE" id="PS51257">
    <property type="entry name" value="PROKAR_LIPOPROTEIN"/>
    <property type="match status" value="1"/>
</dbReference>
<feature type="chain" id="PRO_5004734235" evidence="1">
    <location>
        <begin position="21"/>
        <end position="204"/>
    </location>
</feature>
<dbReference type="EMBL" id="GANP01015736">
    <property type="protein sequence ID" value="JAB68732.1"/>
    <property type="molecule type" value="mRNA"/>
</dbReference>
<dbReference type="Pfam" id="PF02098">
    <property type="entry name" value="His_binding"/>
    <property type="match status" value="1"/>
</dbReference>
<sequence length="204" mass="23550">METFIRVALALLCVFISCNAEEHCDCTPEGILETIQHVLEFRDAWNFLTSSDTLYLMYLPVNPPIGALQCVISTMSEVAPRFPDVHRWILYIEATKGLTWQKKPVKLTMQNKGSSQSSSSFKTNDFPRFGTEFPVVFVDARCLIFRILSYTVDGRTGCAWWVKESAKDSPLWHCKLIFYFFCGVSHRQIYNKDACVELMKHKNW</sequence>
<dbReference type="GO" id="GO:0030682">
    <property type="term" value="P:symbiont-mediated perturbation of host defenses"/>
    <property type="evidence" value="ECO:0007669"/>
    <property type="project" value="InterPro"/>
</dbReference>
<feature type="signal peptide" evidence="1">
    <location>
        <begin position="1"/>
        <end position="20"/>
    </location>
</feature>
<dbReference type="SUPFAM" id="SSF50814">
    <property type="entry name" value="Lipocalins"/>
    <property type="match status" value="1"/>
</dbReference>
<name>V5H386_IXORI</name>
<evidence type="ECO:0000256" key="1">
    <source>
        <dbReference type="SAM" id="SignalP"/>
    </source>
</evidence>
<protein>
    <submittedName>
        <fullName evidence="2">Putative lipocalin-7 1</fullName>
    </submittedName>
</protein>
<keyword evidence="1" id="KW-0732">Signal</keyword>
<proteinExistence type="evidence at transcript level"/>
<dbReference type="InterPro" id="IPR002970">
    <property type="entry name" value="Tick_his-bd"/>
</dbReference>
<dbReference type="Gene3D" id="2.40.128.20">
    <property type="match status" value="1"/>
</dbReference>
<dbReference type="AlphaFoldDB" id="V5H386"/>
<accession>V5H386</accession>
<reference evidence="2" key="1">
    <citation type="journal article" date="2015" name="Sci. Rep.">
        <title>Tissue- and time-dependent transcription in Ixodes ricinus salivary glands and midguts when blood feeding on the vertebrate host.</title>
        <authorList>
            <person name="Kotsyfakis M."/>
            <person name="Schwarz A."/>
            <person name="Erhart J."/>
            <person name="Ribeiro J.M."/>
        </authorList>
    </citation>
    <scope>NUCLEOTIDE SEQUENCE</scope>
    <source>
        <tissue evidence="2">Salivary gland and midgut</tissue>
    </source>
</reference>